<name>N1PGA3_DOTSN</name>
<sequence>MASEVCCRSCGRHSPGSGVGASAEMIRIAGRPTAADEGVALSRVIHSLECSRSSRQHGCRCWTVGGQWHVSDRPSGAWVVGLCCRPIASTPRPP</sequence>
<dbReference type="AlphaFoldDB" id="N1PGA3"/>
<keyword evidence="3" id="KW-1185">Reference proteome</keyword>
<dbReference type="HOGENOM" id="CLU_2386114_0_0_1"/>
<dbReference type="EMBL" id="KB446544">
    <property type="protein sequence ID" value="EME40341.1"/>
    <property type="molecule type" value="Genomic_DNA"/>
</dbReference>
<gene>
    <name evidence="2" type="ORF">DOTSEDRAFT_74964</name>
</gene>
<evidence type="ECO:0000313" key="3">
    <source>
        <dbReference type="Proteomes" id="UP000016933"/>
    </source>
</evidence>
<accession>N1PGA3</accession>
<dbReference type="Proteomes" id="UP000016933">
    <property type="component" value="Unassembled WGS sequence"/>
</dbReference>
<proteinExistence type="predicted"/>
<protein>
    <submittedName>
        <fullName evidence="2">Uncharacterized protein</fullName>
    </submittedName>
</protein>
<reference evidence="2 3" key="2">
    <citation type="journal article" date="2012" name="PLoS Pathog.">
        <title>Diverse lifestyles and strategies of plant pathogenesis encoded in the genomes of eighteen Dothideomycetes fungi.</title>
        <authorList>
            <person name="Ohm R.A."/>
            <person name="Feau N."/>
            <person name="Henrissat B."/>
            <person name="Schoch C.L."/>
            <person name="Horwitz B.A."/>
            <person name="Barry K.W."/>
            <person name="Condon B.J."/>
            <person name="Copeland A.C."/>
            <person name="Dhillon B."/>
            <person name="Glaser F."/>
            <person name="Hesse C.N."/>
            <person name="Kosti I."/>
            <person name="LaButti K."/>
            <person name="Lindquist E.A."/>
            <person name="Lucas S."/>
            <person name="Salamov A.A."/>
            <person name="Bradshaw R.E."/>
            <person name="Ciuffetti L."/>
            <person name="Hamelin R.C."/>
            <person name="Kema G.H.J."/>
            <person name="Lawrence C."/>
            <person name="Scott J.A."/>
            <person name="Spatafora J.W."/>
            <person name="Turgeon B.G."/>
            <person name="de Wit P.J.G.M."/>
            <person name="Zhong S."/>
            <person name="Goodwin S.B."/>
            <person name="Grigoriev I.V."/>
        </authorList>
    </citation>
    <scope>NUCLEOTIDE SEQUENCE [LARGE SCALE GENOMIC DNA]</scope>
    <source>
        <strain evidence="3">NZE10 / CBS 128990</strain>
    </source>
</reference>
<reference evidence="3" key="1">
    <citation type="journal article" date="2012" name="PLoS Genet.">
        <title>The genomes of the fungal plant pathogens Cladosporium fulvum and Dothistroma septosporum reveal adaptation to different hosts and lifestyles but also signatures of common ancestry.</title>
        <authorList>
            <person name="de Wit P.J.G.M."/>
            <person name="van der Burgt A."/>
            <person name="Oekmen B."/>
            <person name="Stergiopoulos I."/>
            <person name="Abd-Elsalam K.A."/>
            <person name="Aerts A.L."/>
            <person name="Bahkali A.H."/>
            <person name="Beenen H.G."/>
            <person name="Chettri P."/>
            <person name="Cox M.P."/>
            <person name="Datema E."/>
            <person name="de Vries R.P."/>
            <person name="Dhillon B."/>
            <person name="Ganley A.R."/>
            <person name="Griffiths S.A."/>
            <person name="Guo Y."/>
            <person name="Hamelin R.C."/>
            <person name="Henrissat B."/>
            <person name="Kabir M.S."/>
            <person name="Jashni M.K."/>
            <person name="Kema G."/>
            <person name="Klaubauf S."/>
            <person name="Lapidus A."/>
            <person name="Levasseur A."/>
            <person name="Lindquist E."/>
            <person name="Mehrabi R."/>
            <person name="Ohm R.A."/>
            <person name="Owen T.J."/>
            <person name="Salamov A."/>
            <person name="Schwelm A."/>
            <person name="Schijlen E."/>
            <person name="Sun H."/>
            <person name="van den Burg H.A."/>
            <person name="van Ham R.C.H.J."/>
            <person name="Zhang S."/>
            <person name="Goodwin S.B."/>
            <person name="Grigoriev I.V."/>
            <person name="Collemare J."/>
            <person name="Bradshaw R.E."/>
        </authorList>
    </citation>
    <scope>NUCLEOTIDE SEQUENCE [LARGE SCALE GENOMIC DNA]</scope>
    <source>
        <strain evidence="3">NZE10 / CBS 128990</strain>
    </source>
</reference>
<organism evidence="2 3">
    <name type="scientific">Dothistroma septosporum (strain NZE10 / CBS 128990)</name>
    <name type="common">Red band needle blight fungus</name>
    <name type="synonym">Mycosphaerella pini</name>
    <dbReference type="NCBI Taxonomy" id="675120"/>
    <lineage>
        <taxon>Eukaryota</taxon>
        <taxon>Fungi</taxon>
        <taxon>Dikarya</taxon>
        <taxon>Ascomycota</taxon>
        <taxon>Pezizomycotina</taxon>
        <taxon>Dothideomycetes</taxon>
        <taxon>Dothideomycetidae</taxon>
        <taxon>Mycosphaerellales</taxon>
        <taxon>Mycosphaerellaceae</taxon>
        <taxon>Dothistroma</taxon>
    </lineage>
</organism>
<feature type="region of interest" description="Disordered" evidence="1">
    <location>
        <begin position="1"/>
        <end position="20"/>
    </location>
</feature>
<evidence type="ECO:0000313" key="2">
    <source>
        <dbReference type="EMBL" id="EME40341.1"/>
    </source>
</evidence>
<evidence type="ECO:0000256" key="1">
    <source>
        <dbReference type="SAM" id="MobiDB-lite"/>
    </source>
</evidence>